<evidence type="ECO:0000313" key="2">
    <source>
        <dbReference type="Proteomes" id="UP000299102"/>
    </source>
</evidence>
<dbReference type="EMBL" id="BGZK01000255">
    <property type="protein sequence ID" value="GBP32173.1"/>
    <property type="molecule type" value="Genomic_DNA"/>
</dbReference>
<proteinExistence type="predicted"/>
<comment type="caution">
    <text evidence="1">The sequence shown here is derived from an EMBL/GenBank/DDBJ whole genome shotgun (WGS) entry which is preliminary data.</text>
</comment>
<protein>
    <submittedName>
        <fullName evidence="1">Uncharacterized protein</fullName>
    </submittedName>
</protein>
<dbReference type="Proteomes" id="UP000299102">
    <property type="component" value="Unassembled WGS sequence"/>
</dbReference>
<accession>A0A4C1V097</accession>
<reference evidence="1 2" key="1">
    <citation type="journal article" date="2019" name="Commun. Biol.">
        <title>The bagworm genome reveals a unique fibroin gene that provides high tensile strength.</title>
        <authorList>
            <person name="Kono N."/>
            <person name="Nakamura H."/>
            <person name="Ohtoshi R."/>
            <person name="Tomita M."/>
            <person name="Numata K."/>
            <person name="Arakawa K."/>
        </authorList>
    </citation>
    <scope>NUCLEOTIDE SEQUENCE [LARGE SCALE GENOMIC DNA]</scope>
</reference>
<dbReference type="OrthoDB" id="10065625at2759"/>
<sequence length="118" mass="13841">MHSCPQQALRLVEYITEGFKSKQKTVYVFFDVTKVFDRTRVHTLDQTTNQSRNSSRLHPLSLPVLRIPKRYSASNVRRPTRAIRRRYRAVSSFKAHKINYSTFRGPLLSWVDGYVPGR</sequence>
<keyword evidence="2" id="KW-1185">Reference proteome</keyword>
<name>A0A4C1V097_EUMVA</name>
<dbReference type="AlphaFoldDB" id="A0A4C1V097"/>
<evidence type="ECO:0000313" key="1">
    <source>
        <dbReference type="EMBL" id="GBP32173.1"/>
    </source>
</evidence>
<organism evidence="1 2">
    <name type="scientific">Eumeta variegata</name>
    <name type="common">Bagworm moth</name>
    <name type="synonym">Eumeta japonica</name>
    <dbReference type="NCBI Taxonomy" id="151549"/>
    <lineage>
        <taxon>Eukaryota</taxon>
        <taxon>Metazoa</taxon>
        <taxon>Ecdysozoa</taxon>
        <taxon>Arthropoda</taxon>
        <taxon>Hexapoda</taxon>
        <taxon>Insecta</taxon>
        <taxon>Pterygota</taxon>
        <taxon>Neoptera</taxon>
        <taxon>Endopterygota</taxon>
        <taxon>Lepidoptera</taxon>
        <taxon>Glossata</taxon>
        <taxon>Ditrysia</taxon>
        <taxon>Tineoidea</taxon>
        <taxon>Psychidae</taxon>
        <taxon>Oiketicinae</taxon>
        <taxon>Eumeta</taxon>
    </lineage>
</organism>
<gene>
    <name evidence="1" type="ORF">EVAR_80941_1</name>
</gene>